<dbReference type="OrthoDB" id="3647408at2759"/>
<proteinExistence type="predicted"/>
<sequence>MVAIKREKNPVPTLQQSNNGFGKVQKNRSAPPAAFVSNQKMLQVFRCDQGELDLLKYHLGKTYDSFHEAWSRDEIFSWVVDMDADFREMLNGERWQGEAYAGDLEKDLNEAKTKLWYVMKSRGSNALRREQQRKQKRAREGWDGRFKHLSGRVAGQPIVILDDD</sequence>
<protein>
    <submittedName>
        <fullName evidence="2">Uncharacterized protein</fullName>
    </submittedName>
</protein>
<keyword evidence="3" id="KW-1185">Reference proteome</keyword>
<organism evidence="2 3">
    <name type="scientific">Pseudocercospora eumusae</name>
    <dbReference type="NCBI Taxonomy" id="321146"/>
    <lineage>
        <taxon>Eukaryota</taxon>
        <taxon>Fungi</taxon>
        <taxon>Dikarya</taxon>
        <taxon>Ascomycota</taxon>
        <taxon>Pezizomycotina</taxon>
        <taxon>Dothideomycetes</taxon>
        <taxon>Dothideomycetidae</taxon>
        <taxon>Mycosphaerellales</taxon>
        <taxon>Mycosphaerellaceae</taxon>
        <taxon>Pseudocercospora</taxon>
    </lineage>
</organism>
<dbReference type="Proteomes" id="UP000070133">
    <property type="component" value="Unassembled WGS sequence"/>
</dbReference>
<gene>
    <name evidence="2" type="ORF">AC578_4656</name>
</gene>
<evidence type="ECO:0000313" key="2">
    <source>
        <dbReference type="EMBL" id="KXS98370.1"/>
    </source>
</evidence>
<feature type="region of interest" description="Disordered" evidence="1">
    <location>
        <begin position="1"/>
        <end position="28"/>
    </location>
</feature>
<evidence type="ECO:0000256" key="1">
    <source>
        <dbReference type="SAM" id="MobiDB-lite"/>
    </source>
</evidence>
<name>A0A139H7B4_9PEZI</name>
<reference evidence="2 3" key="1">
    <citation type="submission" date="2015-07" db="EMBL/GenBank/DDBJ databases">
        <title>Comparative genomics of the Sigatoka disease complex on banana suggests a link between parallel evolutionary changes in Pseudocercospora fijiensis and Pseudocercospora eumusae and increased virulence on the banana host.</title>
        <authorList>
            <person name="Chang T.-C."/>
            <person name="Salvucci A."/>
            <person name="Crous P.W."/>
            <person name="Stergiopoulos I."/>
        </authorList>
    </citation>
    <scope>NUCLEOTIDE SEQUENCE [LARGE SCALE GENOMIC DNA]</scope>
    <source>
        <strain evidence="2 3">CBS 114824</strain>
    </source>
</reference>
<evidence type="ECO:0000313" key="3">
    <source>
        <dbReference type="Proteomes" id="UP000070133"/>
    </source>
</evidence>
<comment type="caution">
    <text evidence="2">The sequence shown here is derived from an EMBL/GenBank/DDBJ whole genome shotgun (WGS) entry which is preliminary data.</text>
</comment>
<accession>A0A139H7B4</accession>
<dbReference type="AlphaFoldDB" id="A0A139H7B4"/>
<dbReference type="EMBL" id="LFZN01000115">
    <property type="protein sequence ID" value="KXS98370.1"/>
    <property type="molecule type" value="Genomic_DNA"/>
</dbReference>